<organism evidence="5 6">
    <name type="scientific">Fusarium poae</name>
    <dbReference type="NCBI Taxonomy" id="36050"/>
    <lineage>
        <taxon>Eukaryota</taxon>
        <taxon>Fungi</taxon>
        <taxon>Dikarya</taxon>
        <taxon>Ascomycota</taxon>
        <taxon>Pezizomycotina</taxon>
        <taxon>Sordariomycetes</taxon>
        <taxon>Hypocreomycetidae</taxon>
        <taxon>Hypocreales</taxon>
        <taxon>Nectriaceae</taxon>
        <taxon>Fusarium</taxon>
    </lineage>
</organism>
<protein>
    <recommendedName>
        <fullName evidence="4">N-acetyltransferase domain-containing protein</fullName>
    </recommendedName>
</protein>
<evidence type="ECO:0000256" key="2">
    <source>
        <dbReference type="ARBA" id="ARBA00023315"/>
    </source>
</evidence>
<dbReference type="OMA" id="YRTWELG"/>
<proteinExistence type="inferred from homology"/>
<evidence type="ECO:0000259" key="4">
    <source>
        <dbReference type="Pfam" id="PF13302"/>
    </source>
</evidence>
<feature type="domain" description="N-acetyltransferase" evidence="4">
    <location>
        <begin position="70"/>
        <end position="223"/>
    </location>
</feature>
<evidence type="ECO:0000313" key="5">
    <source>
        <dbReference type="EMBL" id="OBS26440.1"/>
    </source>
</evidence>
<evidence type="ECO:0000256" key="3">
    <source>
        <dbReference type="ARBA" id="ARBA00038502"/>
    </source>
</evidence>
<keyword evidence="6" id="KW-1185">Reference proteome</keyword>
<dbReference type="Pfam" id="PF13302">
    <property type="entry name" value="Acetyltransf_3"/>
    <property type="match status" value="1"/>
</dbReference>
<dbReference type="SUPFAM" id="SSF55729">
    <property type="entry name" value="Acyl-CoA N-acyltransferases (Nat)"/>
    <property type="match status" value="1"/>
</dbReference>
<comment type="similarity">
    <text evidence="3">Belongs to the acetyltransferase family. RimJ subfamily.</text>
</comment>
<dbReference type="Gene3D" id="3.40.630.30">
    <property type="match status" value="1"/>
</dbReference>
<gene>
    <name evidence="5" type="ORF">FPOA_00381</name>
</gene>
<keyword evidence="2" id="KW-0012">Acyltransferase</keyword>
<dbReference type="InterPro" id="IPR016181">
    <property type="entry name" value="Acyl_CoA_acyltransferase"/>
</dbReference>
<dbReference type="STRING" id="36050.A0A1B8B141"/>
<sequence length="251" mass="28215">MPVTSRNFCLTIPYEEYSCLSDDISQLREEHIFLKSATHSTELIMAEPTKLISPSPPSEEPGTLLLETERLIIRRYYLSDAHVLASSANNKAIAANLRNAFPSPYTLENAQNFLANMACKPDGTSYPYHNGIFLKPSAAENPSKEPLFIGAIGAMPKNDMYFRTWEIGYWLAEPAWGKGYMPEAAKAFVRWCFETWPDLNRIEAVIKSSNAAGLATVKKLGFTYEGTRRGAIFKNGEILDEIQFAFLRNEL</sequence>
<keyword evidence="1" id="KW-0808">Transferase</keyword>
<comment type="caution">
    <text evidence="5">The sequence shown here is derived from an EMBL/GenBank/DDBJ whole genome shotgun (WGS) entry which is preliminary data.</text>
</comment>
<dbReference type="InterPro" id="IPR051531">
    <property type="entry name" value="N-acetyltransferase"/>
</dbReference>
<dbReference type="PANTHER" id="PTHR43792">
    <property type="entry name" value="GNAT FAMILY, PUTATIVE (AFU_ORTHOLOGUE AFUA_3G00765)-RELATED-RELATED"/>
    <property type="match status" value="1"/>
</dbReference>
<dbReference type="EMBL" id="LYXU01000001">
    <property type="protein sequence ID" value="OBS26440.1"/>
    <property type="molecule type" value="Genomic_DNA"/>
</dbReference>
<dbReference type="GO" id="GO:0016747">
    <property type="term" value="F:acyltransferase activity, transferring groups other than amino-acyl groups"/>
    <property type="evidence" value="ECO:0007669"/>
    <property type="project" value="InterPro"/>
</dbReference>
<evidence type="ECO:0000256" key="1">
    <source>
        <dbReference type="ARBA" id="ARBA00022679"/>
    </source>
</evidence>
<evidence type="ECO:0000313" key="6">
    <source>
        <dbReference type="Proteomes" id="UP000091967"/>
    </source>
</evidence>
<dbReference type="AlphaFoldDB" id="A0A1B8B141"/>
<name>A0A1B8B141_FUSPO</name>
<dbReference type="Proteomes" id="UP000091967">
    <property type="component" value="Unassembled WGS sequence"/>
</dbReference>
<dbReference type="PANTHER" id="PTHR43792:SF8">
    <property type="entry name" value="[RIBOSOMAL PROTEIN US5]-ALANINE N-ACETYLTRANSFERASE"/>
    <property type="match status" value="1"/>
</dbReference>
<reference evidence="5 6" key="1">
    <citation type="submission" date="2016-06" db="EMBL/GenBank/DDBJ databases">
        <title>Living apart together: crosstalk between the core and supernumerary genomes in a fungal plant pathogen.</title>
        <authorList>
            <person name="Vanheule A."/>
            <person name="Audenaert K."/>
            <person name="Warris S."/>
            <person name="Van De Geest H."/>
            <person name="Schijlen E."/>
            <person name="Hofte M."/>
            <person name="De Saeger S."/>
            <person name="Haesaert G."/>
            <person name="Waalwijk C."/>
            <person name="Van Der Lee T."/>
        </authorList>
    </citation>
    <scope>NUCLEOTIDE SEQUENCE [LARGE SCALE GENOMIC DNA]</scope>
    <source>
        <strain evidence="5 6">2516</strain>
    </source>
</reference>
<accession>A0A1B8B141</accession>
<dbReference type="InterPro" id="IPR000182">
    <property type="entry name" value="GNAT_dom"/>
</dbReference>